<organism evidence="1 2">
    <name type="scientific">Coprinellus micaceus</name>
    <name type="common">Glistening ink-cap mushroom</name>
    <name type="synonym">Coprinus micaceus</name>
    <dbReference type="NCBI Taxonomy" id="71717"/>
    <lineage>
        <taxon>Eukaryota</taxon>
        <taxon>Fungi</taxon>
        <taxon>Dikarya</taxon>
        <taxon>Basidiomycota</taxon>
        <taxon>Agaricomycotina</taxon>
        <taxon>Agaricomycetes</taxon>
        <taxon>Agaricomycetidae</taxon>
        <taxon>Agaricales</taxon>
        <taxon>Agaricineae</taxon>
        <taxon>Psathyrellaceae</taxon>
        <taxon>Coprinellus</taxon>
    </lineage>
</organism>
<reference evidence="1 2" key="1">
    <citation type="journal article" date="2019" name="Nat. Ecol. Evol.">
        <title>Megaphylogeny resolves global patterns of mushroom evolution.</title>
        <authorList>
            <person name="Varga T."/>
            <person name="Krizsan K."/>
            <person name="Foldi C."/>
            <person name="Dima B."/>
            <person name="Sanchez-Garcia M."/>
            <person name="Sanchez-Ramirez S."/>
            <person name="Szollosi G.J."/>
            <person name="Szarkandi J.G."/>
            <person name="Papp V."/>
            <person name="Albert L."/>
            <person name="Andreopoulos W."/>
            <person name="Angelini C."/>
            <person name="Antonin V."/>
            <person name="Barry K.W."/>
            <person name="Bougher N.L."/>
            <person name="Buchanan P."/>
            <person name="Buyck B."/>
            <person name="Bense V."/>
            <person name="Catcheside P."/>
            <person name="Chovatia M."/>
            <person name="Cooper J."/>
            <person name="Damon W."/>
            <person name="Desjardin D."/>
            <person name="Finy P."/>
            <person name="Geml J."/>
            <person name="Haridas S."/>
            <person name="Hughes K."/>
            <person name="Justo A."/>
            <person name="Karasinski D."/>
            <person name="Kautmanova I."/>
            <person name="Kiss B."/>
            <person name="Kocsube S."/>
            <person name="Kotiranta H."/>
            <person name="LaButti K.M."/>
            <person name="Lechner B.E."/>
            <person name="Liimatainen K."/>
            <person name="Lipzen A."/>
            <person name="Lukacs Z."/>
            <person name="Mihaltcheva S."/>
            <person name="Morgado L.N."/>
            <person name="Niskanen T."/>
            <person name="Noordeloos M.E."/>
            <person name="Ohm R.A."/>
            <person name="Ortiz-Santana B."/>
            <person name="Ovrebo C."/>
            <person name="Racz N."/>
            <person name="Riley R."/>
            <person name="Savchenko A."/>
            <person name="Shiryaev A."/>
            <person name="Soop K."/>
            <person name="Spirin V."/>
            <person name="Szebenyi C."/>
            <person name="Tomsovsky M."/>
            <person name="Tulloss R.E."/>
            <person name="Uehling J."/>
            <person name="Grigoriev I.V."/>
            <person name="Vagvolgyi C."/>
            <person name="Papp T."/>
            <person name="Martin F.M."/>
            <person name="Miettinen O."/>
            <person name="Hibbett D.S."/>
            <person name="Nagy L.G."/>
        </authorList>
    </citation>
    <scope>NUCLEOTIDE SEQUENCE [LARGE SCALE GENOMIC DNA]</scope>
    <source>
        <strain evidence="1 2">FP101781</strain>
    </source>
</reference>
<keyword evidence="2" id="KW-1185">Reference proteome</keyword>
<protein>
    <recommendedName>
        <fullName evidence="3">F-box domain-containing protein</fullName>
    </recommendedName>
</protein>
<accession>A0A4Y7SE92</accession>
<sequence length="471" mass="54082">MEPNLPRELIELIVEHLASDRREDCIQALLACSLADSGLRVTCQRHIFTEAQMRTIPFQKRNPPSDNASCYRKTALFVKALVGNPPLASYVRRLDYEVIIIPDTNDEDLAETLSAMKMMTQVVDLRLGNGHGWDGNIGEGQHPSRWKEAMRDFIRGSGLKYLSLRGITFPPNYLPTSLRTLDLEGSSLGFEGDRLKGGPRHRQIELETLWCNDIESLLYFDIYLEEGGQAIRLSKIKNLSLWAHWHVPERWARLLNQTESIQYLRITVHRRVDDSRAEGVPLEGFVQSPLEHVHQASYSTITHLKLDIHGSLVPDKPIIRPYTGVLNEGLTRLDALERLEVDMVLEGRYDLEPMHFNPGEWRSLPLVLQKYGVLPKLGWLSVRVETKLFDPRLRCHPEEPPLTDEEIAEIELEFLKKEAHAEMLVEVMAERTYPRADFQLLLDLRPELDLSFVTAVTLGNRVWHRIASELR</sequence>
<evidence type="ECO:0008006" key="3">
    <source>
        <dbReference type="Google" id="ProtNLM"/>
    </source>
</evidence>
<gene>
    <name evidence="1" type="ORF">FA13DRAFT_271502</name>
</gene>
<dbReference type="OrthoDB" id="2745898at2759"/>
<evidence type="ECO:0000313" key="2">
    <source>
        <dbReference type="Proteomes" id="UP000298030"/>
    </source>
</evidence>
<evidence type="ECO:0000313" key="1">
    <source>
        <dbReference type="EMBL" id="TEB20133.1"/>
    </source>
</evidence>
<dbReference type="AlphaFoldDB" id="A0A4Y7SE92"/>
<name>A0A4Y7SE92_COPMI</name>
<comment type="caution">
    <text evidence="1">The sequence shown here is derived from an EMBL/GenBank/DDBJ whole genome shotgun (WGS) entry which is preliminary data.</text>
</comment>
<dbReference type="EMBL" id="QPFP01000154">
    <property type="protein sequence ID" value="TEB20133.1"/>
    <property type="molecule type" value="Genomic_DNA"/>
</dbReference>
<dbReference type="Proteomes" id="UP000298030">
    <property type="component" value="Unassembled WGS sequence"/>
</dbReference>
<proteinExistence type="predicted"/>